<dbReference type="Proteomes" id="UP000308652">
    <property type="component" value="Unassembled WGS sequence"/>
</dbReference>
<organism evidence="2 3">
    <name type="scientific">Crucibulum laeve</name>
    <dbReference type="NCBI Taxonomy" id="68775"/>
    <lineage>
        <taxon>Eukaryota</taxon>
        <taxon>Fungi</taxon>
        <taxon>Dikarya</taxon>
        <taxon>Basidiomycota</taxon>
        <taxon>Agaricomycotina</taxon>
        <taxon>Agaricomycetes</taxon>
        <taxon>Agaricomycetidae</taxon>
        <taxon>Agaricales</taxon>
        <taxon>Agaricineae</taxon>
        <taxon>Nidulariaceae</taxon>
        <taxon>Crucibulum</taxon>
    </lineage>
</organism>
<dbReference type="EMBL" id="ML213619">
    <property type="protein sequence ID" value="TFK35784.1"/>
    <property type="molecule type" value="Genomic_DNA"/>
</dbReference>
<feature type="compositionally biased region" description="Low complexity" evidence="1">
    <location>
        <begin position="63"/>
        <end position="90"/>
    </location>
</feature>
<dbReference type="AlphaFoldDB" id="A0A5C3LRR1"/>
<gene>
    <name evidence="2" type="ORF">BDQ12DRAFT_307826</name>
</gene>
<evidence type="ECO:0000256" key="1">
    <source>
        <dbReference type="SAM" id="MobiDB-lite"/>
    </source>
</evidence>
<sequence>MVGSLSGSQPSPKKQFKTSTMPAMKAFGGMPYGRSFRSQNEHQEQGKTPTSAHSHSRTKSSDSRSGTLTLSSLSTLCSGKGIGGSRSSSGTAMPQQLPT</sequence>
<protein>
    <submittedName>
        <fullName evidence="2">Uncharacterized protein</fullName>
    </submittedName>
</protein>
<evidence type="ECO:0000313" key="2">
    <source>
        <dbReference type="EMBL" id="TFK35784.1"/>
    </source>
</evidence>
<proteinExistence type="predicted"/>
<accession>A0A5C3LRR1</accession>
<name>A0A5C3LRR1_9AGAR</name>
<feature type="region of interest" description="Disordered" evidence="1">
    <location>
        <begin position="1"/>
        <end position="99"/>
    </location>
</feature>
<feature type="compositionally biased region" description="Polar residues" evidence="1">
    <location>
        <begin position="1"/>
        <end position="21"/>
    </location>
</feature>
<reference evidence="2 3" key="1">
    <citation type="journal article" date="2019" name="Nat. Ecol. Evol.">
        <title>Megaphylogeny resolves global patterns of mushroom evolution.</title>
        <authorList>
            <person name="Varga T."/>
            <person name="Krizsan K."/>
            <person name="Foldi C."/>
            <person name="Dima B."/>
            <person name="Sanchez-Garcia M."/>
            <person name="Sanchez-Ramirez S."/>
            <person name="Szollosi G.J."/>
            <person name="Szarkandi J.G."/>
            <person name="Papp V."/>
            <person name="Albert L."/>
            <person name="Andreopoulos W."/>
            <person name="Angelini C."/>
            <person name="Antonin V."/>
            <person name="Barry K.W."/>
            <person name="Bougher N.L."/>
            <person name="Buchanan P."/>
            <person name="Buyck B."/>
            <person name="Bense V."/>
            <person name="Catcheside P."/>
            <person name="Chovatia M."/>
            <person name="Cooper J."/>
            <person name="Damon W."/>
            <person name="Desjardin D."/>
            <person name="Finy P."/>
            <person name="Geml J."/>
            <person name="Haridas S."/>
            <person name="Hughes K."/>
            <person name="Justo A."/>
            <person name="Karasinski D."/>
            <person name="Kautmanova I."/>
            <person name="Kiss B."/>
            <person name="Kocsube S."/>
            <person name="Kotiranta H."/>
            <person name="LaButti K.M."/>
            <person name="Lechner B.E."/>
            <person name="Liimatainen K."/>
            <person name="Lipzen A."/>
            <person name="Lukacs Z."/>
            <person name="Mihaltcheva S."/>
            <person name="Morgado L.N."/>
            <person name="Niskanen T."/>
            <person name="Noordeloos M.E."/>
            <person name="Ohm R.A."/>
            <person name="Ortiz-Santana B."/>
            <person name="Ovrebo C."/>
            <person name="Racz N."/>
            <person name="Riley R."/>
            <person name="Savchenko A."/>
            <person name="Shiryaev A."/>
            <person name="Soop K."/>
            <person name="Spirin V."/>
            <person name="Szebenyi C."/>
            <person name="Tomsovsky M."/>
            <person name="Tulloss R.E."/>
            <person name="Uehling J."/>
            <person name="Grigoriev I.V."/>
            <person name="Vagvolgyi C."/>
            <person name="Papp T."/>
            <person name="Martin F.M."/>
            <person name="Miettinen O."/>
            <person name="Hibbett D.S."/>
            <person name="Nagy L.G."/>
        </authorList>
    </citation>
    <scope>NUCLEOTIDE SEQUENCE [LARGE SCALE GENOMIC DNA]</scope>
    <source>
        <strain evidence="2 3">CBS 166.37</strain>
    </source>
</reference>
<keyword evidence="3" id="KW-1185">Reference proteome</keyword>
<evidence type="ECO:0000313" key="3">
    <source>
        <dbReference type="Proteomes" id="UP000308652"/>
    </source>
</evidence>